<comment type="caution">
    <text evidence="3">The sequence shown here is derived from an EMBL/GenBank/DDBJ whole genome shotgun (WGS) entry which is preliminary data.</text>
</comment>
<dbReference type="EMBL" id="JAKEVY010000001">
    <property type="protein sequence ID" value="MCF1714006.1"/>
    <property type="molecule type" value="Genomic_DNA"/>
</dbReference>
<dbReference type="Proteomes" id="UP001200145">
    <property type="component" value="Unassembled WGS sequence"/>
</dbReference>
<keyword evidence="1" id="KW-0732">Signal</keyword>
<organism evidence="3 4">
    <name type="scientific">Flavihumibacter fluminis</name>
    <dbReference type="NCBI Taxonomy" id="2909236"/>
    <lineage>
        <taxon>Bacteria</taxon>
        <taxon>Pseudomonadati</taxon>
        <taxon>Bacteroidota</taxon>
        <taxon>Chitinophagia</taxon>
        <taxon>Chitinophagales</taxon>
        <taxon>Chitinophagaceae</taxon>
        <taxon>Flavihumibacter</taxon>
    </lineage>
</organism>
<dbReference type="InterPro" id="IPR021255">
    <property type="entry name" value="DUF2807"/>
</dbReference>
<dbReference type="RefSeq" id="WP_234864533.1">
    <property type="nucleotide sequence ID" value="NZ_JAKEVY010000001.1"/>
</dbReference>
<proteinExistence type="predicted"/>
<name>A0ABS9BE59_9BACT</name>
<sequence>MKKYLLLMGLVMSVVAGQAQKFLINDANAEQRSVGNFTAIDASSAIDIYISQGDETGVAVSSVDKKVNDRIRTEVKDGVLKIWFDGKGWNDWRGDKKMKAYVSVKTLTMIKANGACDISIMGVLKQDVLNIQLGGASDMKGELECRELTMNLGGASDTRLKGKIGKLAASVGGASSVKGWDLVTDYCELDASGASSINVVVNKEISAKASGASDIRIKGEGLIRDMKSSGASSISRKDG</sequence>
<feature type="chain" id="PRO_5046195001" evidence="1">
    <location>
        <begin position="20"/>
        <end position="239"/>
    </location>
</feature>
<feature type="domain" description="Putative auto-transporter adhesin head GIN" evidence="2">
    <location>
        <begin position="36"/>
        <end position="220"/>
    </location>
</feature>
<protein>
    <submittedName>
        <fullName evidence="3">DUF2807 domain-containing protein</fullName>
    </submittedName>
</protein>
<feature type="signal peptide" evidence="1">
    <location>
        <begin position="1"/>
        <end position="19"/>
    </location>
</feature>
<reference evidence="3 4" key="1">
    <citation type="submission" date="2022-01" db="EMBL/GenBank/DDBJ databases">
        <title>Flavihumibacter sp. nov., isolated from sediment of a river.</title>
        <authorList>
            <person name="Liu H."/>
        </authorList>
    </citation>
    <scope>NUCLEOTIDE SEQUENCE [LARGE SCALE GENOMIC DNA]</scope>
    <source>
        <strain evidence="3 4">RY-1</strain>
    </source>
</reference>
<accession>A0ABS9BE59</accession>
<dbReference type="Pfam" id="PF10988">
    <property type="entry name" value="DUF2807"/>
    <property type="match status" value="1"/>
</dbReference>
<evidence type="ECO:0000313" key="4">
    <source>
        <dbReference type="Proteomes" id="UP001200145"/>
    </source>
</evidence>
<evidence type="ECO:0000256" key="1">
    <source>
        <dbReference type="SAM" id="SignalP"/>
    </source>
</evidence>
<evidence type="ECO:0000313" key="3">
    <source>
        <dbReference type="EMBL" id="MCF1714006.1"/>
    </source>
</evidence>
<dbReference type="Gene3D" id="2.160.20.120">
    <property type="match status" value="1"/>
</dbReference>
<keyword evidence="4" id="KW-1185">Reference proteome</keyword>
<evidence type="ECO:0000259" key="2">
    <source>
        <dbReference type="Pfam" id="PF10988"/>
    </source>
</evidence>
<gene>
    <name evidence="3" type="ORF">L0U88_05090</name>
</gene>